<reference evidence="2 3" key="1">
    <citation type="journal article" date="2019" name="Int. J. Syst. Evol. Microbiol.">
        <title>The Global Catalogue of Microorganisms (GCM) 10K type strain sequencing project: providing services to taxonomists for standard genome sequencing and annotation.</title>
        <authorList>
            <consortium name="The Broad Institute Genomics Platform"/>
            <consortium name="The Broad Institute Genome Sequencing Center for Infectious Disease"/>
            <person name="Wu L."/>
            <person name="Ma J."/>
        </authorList>
    </citation>
    <scope>NUCLEOTIDE SEQUENCE [LARGE SCALE GENOMIC DNA]</scope>
    <source>
        <strain evidence="2 3">JCM 10425</strain>
    </source>
</reference>
<sequence length="236" mass="26348">MTVSSATDRPQIRLAGQAAAATGPLNMDAMYLMHHAFRRDFARLTAASRNVPLTDSRRLAGLRGHLEYVLHSLHQHHSGEDEVIWPELRRRAPREHAVIDAMEAEHGGLDAAITAARDTFGALVAAPTEAARSVAADAVEAVGAAVDAHMAHEELDAIPLMHRVFTPAEFDALEARLRDAHSSFRALATLVPWMADDVPDDVLRRAWADQPTILWFLYRRVWRPRYQRRVKTLFTA</sequence>
<dbReference type="Proteomes" id="UP001500967">
    <property type="component" value="Unassembled WGS sequence"/>
</dbReference>
<accession>A0ABN0UN58</accession>
<dbReference type="EMBL" id="BAAAGX010000018">
    <property type="protein sequence ID" value="GAA0256141.1"/>
    <property type="molecule type" value="Genomic_DNA"/>
</dbReference>
<dbReference type="InterPro" id="IPR012312">
    <property type="entry name" value="Hemerythrin-like"/>
</dbReference>
<dbReference type="CDD" id="cd12108">
    <property type="entry name" value="Hr-like"/>
    <property type="match status" value="1"/>
</dbReference>
<protein>
    <recommendedName>
        <fullName evidence="1">Hemerythrin-like domain-containing protein</fullName>
    </recommendedName>
</protein>
<gene>
    <name evidence="2" type="ORF">GCM10009539_46690</name>
</gene>
<proteinExistence type="predicted"/>
<feature type="domain" description="Hemerythrin-like" evidence="1">
    <location>
        <begin position="28"/>
        <end position="160"/>
    </location>
</feature>
<evidence type="ECO:0000313" key="2">
    <source>
        <dbReference type="EMBL" id="GAA0256141.1"/>
    </source>
</evidence>
<keyword evidence="3" id="KW-1185">Reference proteome</keyword>
<name>A0ABN0UN58_9ACTN</name>
<comment type="caution">
    <text evidence="2">The sequence shown here is derived from an EMBL/GenBank/DDBJ whole genome shotgun (WGS) entry which is preliminary data.</text>
</comment>
<evidence type="ECO:0000313" key="3">
    <source>
        <dbReference type="Proteomes" id="UP001500967"/>
    </source>
</evidence>
<dbReference type="RefSeq" id="WP_344651029.1">
    <property type="nucleotide sequence ID" value="NZ_BAAAGX010000018.1"/>
</dbReference>
<organism evidence="2 3">
    <name type="scientific">Cryptosporangium japonicum</name>
    <dbReference type="NCBI Taxonomy" id="80872"/>
    <lineage>
        <taxon>Bacteria</taxon>
        <taxon>Bacillati</taxon>
        <taxon>Actinomycetota</taxon>
        <taxon>Actinomycetes</taxon>
        <taxon>Cryptosporangiales</taxon>
        <taxon>Cryptosporangiaceae</taxon>
        <taxon>Cryptosporangium</taxon>
    </lineage>
</organism>
<dbReference type="Gene3D" id="1.20.120.520">
    <property type="entry name" value="nmb1532 protein domain like"/>
    <property type="match status" value="1"/>
</dbReference>
<dbReference type="Pfam" id="PF01814">
    <property type="entry name" value="Hemerythrin"/>
    <property type="match status" value="1"/>
</dbReference>
<evidence type="ECO:0000259" key="1">
    <source>
        <dbReference type="Pfam" id="PF01814"/>
    </source>
</evidence>